<protein>
    <submittedName>
        <fullName evidence="2">GNAT family N-acetyltransferase</fullName>
        <ecNumber evidence="2">2.3.1.-</ecNumber>
    </submittedName>
</protein>
<proteinExistence type="predicted"/>
<dbReference type="InterPro" id="IPR000182">
    <property type="entry name" value="GNAT_dom"/>
</dbReference>
<sequence length="243" mass="25750">MLGLDDQAFQDHAAPFLRHHADPATTRRLWTAGGAAVIDGARNRPGDPAGLSVVTGVGPAPDLDPLLARVAAEIEVPWRYTIESTSHDTLPATWRSSDTDTWHWMWTRSRPGAPALRVEEVTSATEIDAILDEANPDSFARPDTPGVETWLGVRDGGRLTGVGALLRQPDGTGHLRGVTVLPAYGGGGRGRAISTALTRLALSRGSGVASLSVYTDNEPALAIYRGLAYTVAHTFVSGQAVRS</sequence>
<dbReference type="Gene3D" id="3.40.630.30">
    <property type="match status" value="1"/>
</dbReference>
<accession>A0ABW0MVK1</accession>
<evidence type="ECO:0000313" key="2">
    <source>
        <dbReference type="EMBL" id="MFC5491901.1"/>
    </source>
</evidence>
<keyword evidence="2" id="KW-0808">Transferase</keyword>
<evidence type="ECO:0000259" key="1">
    <source>
        <dbReference type="PROSITE" id="PS51186"/>
    </source>
</evidence>
<dbReference type="Pfam" id="PF00583">
    <property type="entry name" value="Acetyltransf_1"/>
    <property type="match status" value="1"/>
</dbReference>
<comment type="caution">
    <text evidence="2">The sequence shown here is derived from an EMBL/GenBank/DDBJ whole genome shotgun (WGS) entry which is preliminary data.</text>
</comment>
<organism evidence="2 3">
    <name type="scientific">Nocardioides caricicola</name>
    <dbReference type="NCBI Taxonomy" id="634770"/>
    <lineage>
        <taxon>Bacteria</taxon>
        <taxon>Bacillati</taxon>
        <taxon>Actinomycetota</taxon>
        <taxon>Actinomycetes</taxon>
        <taxon>Propionibacteriales</taxon>
        <taxon>Nocardioidaceae</taxon>
        <taxon>Nocardioides</taxon>
    </lineage>
</organism>
<dbReference type="InterPro" id="IPR016181">
    <property type="entry name" value="Acyl_CoA_acyltransferase"/>
</dbReference>
<dbReference type="Proteomes" id="UP001595956">
    <property type="component" value="Unassembled WGS sequence"/>
</dbReference>
<name>A0ABW0MVK1_9ACTN</name>
<dbReference type="RefSeq" id="WP_345177882.1">
    <property type="nucleotide sequence ID" value="NZ_BAABFQ010000006.1"/>
</dbReference>
<feature type="domain" description="N-acetyltransferase" evidence="1">
    <location>
        <begin position="114"/>
        <end position="243"/>
    </location>
</feature>
<dbReference type="PROSITE" id="PS51186">
    <property type="entry name" value="GNAT"/>
    <property type="match status" value="1"/>
</dbReference>
<evidence type="ECO:0000313" key="3">
    <source>
        <dbReference type="Proteomes" id="UP001595956"/>
    </source>
</evidence>
<gene>
    <name evidence="2" type="ORF">ACFPKY_02260</name>
</gene>
<reference evidence="3" key="1">
    <citation type="journal article" date="2019" name="Int. J. Syst. Evol. Microbiol.">
        <title>The Global Catalogue of Microorganisms (GCM) 10K type strain sequencing project: providing services to taxonomists for standard genome sequencing and annotation.</title>
        <authorList>
            <consortium name="The Broad Institute Genomics Platform"/>
            <consortium name="The Broad Institute Genome Sequencing Center for Infectious Disease"/>
            <person name="Wu L."/>
            <person name="Ma J."/>
        </authorList>
    </citation>
    <scope>NUCLEOTIDE SEQUENCE [LARGE SCALE GENOMIC DNA]</scope>
    <source>
        <strain evidence="3">KACC 13778</strain>
    </source>
</reference>
<dbReference type="GO" id="GO:0016746">
    <property type="term" value="F:acyltransferase activity"/>
    <property type="evidence" value="ECO:0007669"/>
    <property type="project" value="UniProtKB-KW"/>
</dbReference>
<keyword evidence="2" id="KW-0012">Acyltransferase</keyword>
<dbReference type="EC" id="2.3.1.-" evidence="2"/>
<dbReference type="SUPFAM" id="SSF55729">
    <property type="entry name" value="Acyl-CoA N-acyltransferases (Nat)"/>
    <property type="match status" value="1"/>
</dbReference>
<dbReference type="EMBL" id="JBHSMD010000001">
    <property type="protein sequence ID" value="MFC5491901.1"/>
    <property type="molecule type" value="Genomic_DNA"/>
</dbReference>
<keyword evidence="3" id="KW-1185">Reference proteome</keyword>